<keyword evidence="4" id="KW-0067">ATP-binding</keyword>
<keyword evidence="6" id="KW-0238">DNA-binding</keyword>
<evidence type="ECO:0000256" key="1">
    <source>
        <dbReference type="ARBA" id="ARBA00000185"/>
    </source>
</evidence>
<dbReference type="PANTHER" id="PTHR45866:SF1">
    <property type="entry name" value="DNA GYRASE SUBUNIT B, MITOCHONDRIAL"/>
    <property type="match status" value="1"/>
</dbReference>
<dbReference type="PANTHER" id="PTHR45866">
    <property type="entry name" value="DNA GYRASE/TOPOISOMERASE SUBUNIT B"/>
    <property type="match status" value="1"/>
</dbReference>
<comment type="caution">
    <text evidence="9">The sequence shown here is derived from an EMBL/GenBank/DDBJ whole genome shotgun (WGS) entry which is preliminary data.</text>
</comment>
<evidence type="ECO:0000313" key="9">
    <source>
        <dbReference type="EMBL" id="GAH50652.1"/>
    </source>
</evidence>
<keyword evidence="3" id="KW-0547">Nucleotide-binding</keyword>
<dbReference type="AlphaFoldDB" id="X1G074"/>
<evidence type="ECO:0000256" key="5">
    <source>
        <dbReference type="ARBA" id="ARBA00023029"/>
    </source>
</evidence>
<evidence type="ECO:0000256" key="7">
    <source>
        <dbReference type="ARBA" id="ARBA00023235"/>
    </source>
</evidence>
<dbReference type="InterPro" id="IPR013760">
    <property type="entry name" value="Topo_IIA-like_dom_sf"/>
</dbReference>
<evidence type="ECO:0000259" key="8">
    <source>
        <dbReference type="Pfam" id="PF00986"/>
    </source>
</evidence>
<dbReference type="PRINTS" id="PR00418">
    <property type="entry name" value="TPI2FAMILY"/>
</dbReference>
<dbReference type="InterPro" id="IPR002288">
    <property type="entry name" value="DNA_gyrase_B_C"/>
</dbReference>
<comment type="similarity">
    <text evidence="2">Belongs to the type II topoisomerase GyrB family.</text>
</comment>
<proteinExistence type="inferred from homology"/>
<dbReference type="Gene3D" id="3.40.50.670">
    <property type="match status" value="1"/>
</dbReference>
<sequence length="115" mass="13229">LINHGHLFIAQPPLYRIKTSKLQHWIYSEQEKQEVMRKLREAKKVVVQRYKGLGEMSAEQLWETTMNPATRTLLTVSVDDAPKADHIFHTLMGGEVPPRKAFIQAHAKSVKNLDI</sequence>
<feature type="domain" description="DNA gyrase B subunit C-terminal" evidence="8">
    <location>
        <begin position="43"/>
        <end position="104"/>
    </location>
</feature>
<evidence type="ECO:0000256" key="2">
    <source>
        <dbReference type="ARBA" id="ARBA00010708"/>
    </source>
</evidence>
<protein>
    <recommendedName>
        <fullName evidence="8">DNA gyrase B subunit C-terminal domain-containing protein</fullName>
    </recommendedName>
</protein>
<accession>X1G074</accession>
<organism evidence="9">
    <name type="scientific">marine sediment metagenome</name>
    <dbReference type="NCBI Taxonomy" id="412755"/>
    <lineage>
        <taxon>unclassified sequences</taxon>
        <taxon>metagenomes</taxon>
        <taxon>ecological metagenomes</taxon>
    </lineage>
</organism>
<gene>
    <name evidence="9" type="ORF">S03H2_37718</name>
</gene>
<reference evidence="9" key="1">
    <citation type="journal article" date="2014" name="Front. Microbiol.">
        <title>High frequency of phylogenetically diverse reductive dehalogenase-homologous genes in deep subseafloor sedimentary metagenomes.</title>
        <authorList>
            <person name="Kawai M."/>
            <person name="Futagami T."/>
            <person name="Toyoda A."/>
            <person name="Takaki Y."/>
            <person name="Nishi S."/>
            <person name="Hori S."/>
            <person name="Arai W."/>
            <person name="Tsubouchi T."/>
            <person name="Morono Y."/>
            <person name="Uchiyama I."/>
            <person name="Ito T."/>
            <person name="Fujiyama A."/>
            <person name="Inagaki F."/>
            <person name="Takami H."/>
        </authorList>
    </citation>
    <scope>NUCLEOTIDE SEQUENCE</scope>
    <source>
        <strain evidence="9">Expedition CK06-06</strain>
    </source>
</reference>
<dbReference type="InterPro" id="IPR013759">
    <property type="entry name" value="Topo_IIA_B_C"/>
</dbReference>
<dbReference type="GO" id="GO:0006265">
    <property type="term" value="P:DNA topological change"/>
    <property type="evidence" value="ECO:0007669"/>
    <property type="project" value="InterPro"/>
</dbReference>
<evidence type="ECO:0000256" key="6">
    <source>
        <dbReference type="ARBA" id="ARBA00023125"/>
    </source>
</evidence>
<evidence type="ECO:0000256" key="4">
    <source>
        <dbReference type="ARBA" id="ARBA00022840"/>
    </source>
</evidence>
<name>X1G074_9ZZZZ</name>
<comment type="catalytic activity">
    <reaction evidence="1">
        <text>ATP-dependent breakage, passage and rejoining of double-stranded DNA.</text>
        <dbReference type="EC" id="5.6.2.2"/>
    </reaction>
</comment>
<dbReference type="Pfam" id="PF00986">
    <property type="entry name" value="DNA_gyraseB_C"/>
    <property type="match status" value="1"/>
</dbReference>
<keyword evidence="7" id="KW-0413">Isomerase</keyword>
<dbReference type="SUPFAM" id="SSF56719">
    <property type="entry name" value="Type II DNA topoisomerase"/>
    <property type="match status" value="1"/>
</dbReference>
<dbReference type="GO" id="GO:0003677">
    <property type="term" value="F:DNA binding"/>
    <property type="evidence" value="ECO:0007669"/>
    <property type="project" value="UniProtKB-KW"/>
</dbReference>
<dbReference type="GO" id="GO:0005524">
    <property type="term" value="F:ATP binding"/>
    <property type="evidence" value="ECO:0007669"/>
    <property type="project" value="UniProtKB-KW"/>
</dbReference>
<feature type="non-terminal residue" evidence="9">
    <location>
        <position position="1"/>
    </location>
</feature>
<dbReference type="EMBL" id="BARU01023223">
    <property type="protein sequence ID" value="GAH50652.1"/>
    <property type="molecule type" value="Genomic_DNA"/>
</dbReference>
<evidence type="ECO:0000256" key="3">
    <source>
        <dbReference type="ARBA" id="ARBA00022741"/>
    </source>
</evidence>
<dbReference type="GO" id="GO:0003918">
    <property type="term" value="F:DNA topoisomerase type II (double strand cut, ATP-hydrolyzing) activity"/>
    <property type="evidence" value="ECO:0007669"/>
    <property type="project" value="UniProtKB-EC"/>
</dbReference>
<keyword evidence="5" id="KW-0799">Topoisomerase</keyword>